<dbReference type="EMBL" id="JANPWB010000008">
    <property type="protein sequence ID" value="KAJ1162997.1"/>
    <property type="molecule type" value="Genomic_DNA"/>
</dbReference>
<evidence type="ECO:0000256" key="1">
    <source>
        <dbReference type="SAM" id="MobiDB-lite"/>
    </source>
</evidence>
<evidence type="ECO:0008006" key="5">
    <source>
        <dbReference type="Google" id="ProtNLM"/>
    </source>
</evidence>
<protein>
    <recommendedName>
        <fullName evidence="5">Secreted protein</fullName>
    </recommendedName>
</protein>
<keyword evidence="4" id="KW-1185">Reference proteome</keyword>
<accession>A0AAV7SFJ1</accession>
<name>A0AAV7SFJ1_PLEWA</name>
<evidence type="ECO:0000313" key="3">
    <source>
        <dbReference type="EMBL" id="KAJ1162997.1"/>
    </source>
</evidence>
<proteinExistence type="predicted"/>
<evidence type="ECO:0000256" key="2">
    <source>
        <dbReference type="SAM" id="SignalP"/>
    </source>
</evidence>
<dbReference type="AlphaFoldDB" id="A0AAV7SFJ1"/>
<comment type="caution">
    <text evidence="3">The sequence shown here is derived from an EMBL/GenBank/DDBJ whole genome shotgun (WGS) entry which is preliminary data.</text>
</comment>
<evidence type="ECO:0000313" key="4">
    <source>
        <dbReference type="Proteomes" id="UP001066276"/>
    </source>
</evidence>
<feature type="chain" id="PRO_5043933496" description="Secreted protein" evidence="2">
    <location>
        <begin position="32"/>
        <end position="142"/>
    </location>
</feature>
<reference evidence="3" key="1">
    <citation type="journal article" date="2022" name="bioRxiv">
        <title>Sequencing and chromosome-scale assembly of the giantPleurodeles waltlgenome.</title>
        <authorList>
            <person name="Brown T."/>
            <person name="Elewa A."/>
            <person name="Iarovenko S."/>
            <person name="Subramanian E."/>
            <person name="Araus A.J."/>
            <person name="Petzold A."/>
            <person name="Susuki M."/>
            <person name="Suzuki K.-i.T."/>
            <person name="Hayashi T."/>
            <person name="Toyoda A."/>
            <person name="Oliveira C."/>
            <person name="Osipova E."/>
            <person name="Leigh N.D."/>
            <person name="Simon A."/>
            <person name="Yun M.H."/>
        </authorList>
    </citation>
    <scope>NUCLEOTIDE SEQUENCE</scope>
    <source>
        <strain evidence="3">20211129_DDA</strain>
        <tissue evidence="3">Liver</tissue>
    </source>
</reference>
<dbReference type="Proteomes" id="UP001066276">
    <property type="component" value="Chromosome 4_2"/>
</dbReference>
<feature type="signal peptide" evidence="2">
    <location>
        <begin position="1"/>
        <end position="31"/>
    </location>
</feature>
<keyword evidence="2" id="KW-0732">Signal</keyword>
<organism evidence="3 4">
    <name type="scientific">Pleurodeles waltl</name>
    <name type="common">Iberian ribbed newt</name>
    <dbReference type="NCBI Taxonomy" id="8319"/>
    <lineage>
        <taxon>Eukaryota</taxon>
        <taxon>Metazoa</taxon>
        <taxon>Chordata</taxon>
        <taxon>Craniata</taxon>
        <taxon>Vertebrata</taxon>
        <taxon>Euteleostomi</taxon>
        <taxon>Amphibia</taxon>
        <taxon>Batrachia</taxon>
        <taxon>Caudata</taxon>
        <taxon>Salamandroidea</taxon>
        <taxon>Salamandridae</taxon>
        <taxon>Pleurodelinae</taxon>
        <taxon>Pleurodeles</taxon>
    </lineage>
</organism>
<feature type="region of interest" description="Disordered" evidence="1">
    <location>
        <begin position="119"/>
        <end position="142"/>
    </location>
</feature>
<sequence length="142" mass="14746">MGTPPTLGGHPQLSLCRLLAAAANVLPSLTAVGAPSLVGPQGPDFLGDGTPNVPLLVGIDLHDMHKERGTVITYCTVNAPTVGTYWKMAESAGVPTAGGPVDNGRETFDRDLSVRPCHNPGTMYPVGARPDVTNPPSDWNPP</sequence>
<gene>
    <name evidence="3" type="ORF">NDU88_003460</name>
</gene>